<dbReference type="GO" id="GO:0016758">
    <property type="term" value="F:hexosyltransferase activity"/>
    <property type="evidence" value="ECO:0007669"/>
    <property type="project" value="UniProtKB-ARBA"/>
</dbReference>
<accession>A0A4R9LXT9</accession>
<keyword evidence="3" id="KW-1185">Reference proteome</keyword>
<dbReference type="InterPro" id="IPR001173">
    <property type="entry name" value="Glyco_trans_2-like"/>
</dbReference>
<protein>
    <submittedName>
        <fullName evidence="2">Glycosyltransferase family 2 protein</fullName>
    </submittedName>
</protein>
<comment type="caution">
    <text evidence="2">The sequence shown here is derived from an EMBL/GenBank/DDBJ whole genome shotgun (WGS) entry which is preliminary data.</text>
</comment>
<dbReference type="EMBL" id="RQHW01000047">
    <property type="protein sequence ID" value="TGN18245.1"/>
    <property type="molecule type" value="Genomic_DNA"/>
</dbReference>
<feature type="domain" description="Glycosyltransferase 2-like" evidence="1">
    <location>
        <begin position="8"/>
        <end position="135"/>
    </location>
</feature>
<evidence type="ECO:0000313" key="3">
    <source>
        <dbReference type="Proteomes" id="UP000298058"/>
    </source>
</evidence>
<dbReference type="CDD" id="cd00761">
    <property type="entry name" value="Glyco_tranf_GTA_type"/>
    <property type="match status" value="1"/>
</dbReference>
<dbReference type="Pfam" id="PF00535">
    <property type="entry name" value="Glycos_transf_2"/>
    <property type="match status" value="1"/>
</dbReference>
<sequence>MKKKPIVSVIVAAFNQEKYIGRCIRSLLNQNFPREDYEIIVVNDGSTDKTKYALEVFGEEVRVIENDVNKGLPFSLNIGIRSAVGQFIVRVDADDYVNSDYVGILHKFLSYNPHFDAVACDYYLVDDHEEFLTRKNCMTDPIGCGLMFRIEQLIDIGLYDDEFLSHEDKDLRIRFEKKHSIHRVELPLYRYRRHDSNMTNDVQLMDERLENLRKKHQDQ</sequence>
<organism evidence="2 3">
    <name type="scientific">Leptospira idonii</name>
    <dbReference type="NCBI Taxonomy" id="1193500"/>
    <lineage>
        <taxon>Bacteria</taxon>
        <taxon>Pseudomonadati</taxon>
        <taxon>Spirochaetota</taxon>
        <taxon>Spirochaetia</taxon>
        <taxon>Leptospirales</taxon>
        <taxon>Leptospiraceae</taxon>
        <taxon>Leptospira</taxon>
    </lineage>
</organism>
<name>A0A4R9LXT9_9LEPT</name>
<proteinExistence type="predicted"/>
<reference evidence="2" key="1">
    <citation type="journal article" date="2019" name="PLoS Negl. Trop. Dis.">
        <title>Revisiting the worldwide diversity of Leptospira species in the environment.</title>
        <authorList>
            <person name="Vincent A.T."/>
            <person name="Schiettekatte O."/>
            <person name="Bourhy P."/>
            <person name="Veyrier F.J."/>
            <person name="Picardeau M."/>
        </authorList>
    </citation>
    <scope>NUCLEOTIDE SEQUENCE [LARGE SCALE GENOMIC DNA]</scope>
    <source>
        <strain evidence="2">201300427</strain>
    </source>
</reference>
<keyword evidence="2" id="KW-0808">Transferase</keyword>
<dbReference type="PANTHER" id="PTHR22916:SF64">
    <property type="entry name" value="TRANSFERASE, PUTATIVE-RELATED"/>
    <property type="match status" value="1"/>
</dbReference>
<evidence type="ECO:0000313" key="2">
    <source>
        <dbReference type="EMBL" id="TGN18245.1"/>
    </source>
</evidence>
<dbReference type="Gene3D" id="3.90.550.10">
    <property type="entry name" value="Spore Coat Polysaccharide Biosynthesis Protein SpsA, Chain A"/>
    <property type="match status" value="1"/>
</dbReference>
<evidence type="ECO:0000259" key="1">
    <source>
        <dbReference type="Pfam" id="PF00535"/>
    </source>
</evidence>
<dbReference type="InterPro" id="IPR029044">
    <property type="entry name" value="Nucleotide-diphossugar_trans"/>
</dbReference>
<dbReference type="OrthoDB" id="396512at2"/>
<dbReference type="SUPFAM" id="SSF53448">
    <property type="entry name" value="Nucleotide-diphospho-sugar transferases"/>
    <property type="match status" value="1"/>
</dbReference>
<dbReference type="AlphaFoldDB" id="A0A4R9LXT9"/>
<dbReference type="Proteomes" id="UP000298058">
    <property type="component" value="Unassembled WGS sequence"/>
</dbReference>
<gene>
    <name evidence="2" type="ORF">EHS15_12600</name>
</gene>
<dbReference type="PANTHER" id="PTHR22916">
    <property type="entry name" value="GLYCOSYLTRANSFERASE"/>
    <property type="match status" value="1"/>
</dbReference>
<dbReference type="RefSeq" id="WP_135760932.1">
    <property type="nucleotide sequence ID" value="NZ_RQHW01000047.1"/>
</dbReference>